<keyword evidence="3" id="KW-1185">Reference proteome</keyword>
<proteinExistence type="predicted"/>
<feature type="coiled-coil region" evidence="1">
    <location>
        <begin position="159"/>
        <end position="235"/>
    </location>
</feature>
<reference evidence="2" key="1">
    <citation type="submission" date="2025-08" db="UniProtKB">
        <authorList>
            <consortium name="Ensembl"/>
        </authorList>
    </citation>
    <scope>IDENTIFICATION</scope>
</reference>
<accession>A0A8D0HPG8</accession>
<reference evidence="2" key="2">
    <citation type="submission" date="2025-09" db="UniProtKB">
        <authorList>
            <consortium name="Ensembl"/>
        </authorList>
    </citation>
    <scope>IDENTIFICATION</scope>
</reference>
<keyword evidence="1" id="KW-0175">Coiled coil</keyword>
<dbReference type="InterPro" id="IPR038807">
    <property type="entry name" value="CCDC150"/>
</dbReference>
<evidence type="ECO:0000313" key="2">
    <source>
        <dbReference type="Ensembl" id="ENSSPUP00000025056.1"/>
    </source>
</evidence>
<evidence type="ECO:0000256" key="1">
    <source>
        <dbReference type="SAM" id="Coils"/>
    </source>
</evidence>
<dbReference type="PANTHER" id="PTHR35352">
    <property type="entry name" value="COILED-COIL DOMAIN-CONTAINING PROTEIN 150"/>
    <property type="match status" value="1"/>
</dbReference>
<sequence>METSARPGVPSTAHLFSGSVPSLCRPTISPVSVNATAPEAFTVLQQRMRVAEEETSALLRDLQMLGVWALLFLECPASISPVQARVAFIGENDMLWKNCDSLVNRMCRLESVVQTLKMNLFRLQTEKELNPRHAAHLEQRLNTMQEEHMLELKTMHLEVMKLHQQLSEVKDDEEKAQEEVQRLSAALEIATAVKTDVSIAAEELRTAKHKMSHRLQELREQLSQESSRRKSLEESQASMLYRVQDMESTVEAEREQVSIKCLALSSLQQTDWVSLHLLSEPTLPFTHI</sequence>
<dbReference type="PANTHER" id="PTHR35352:SF1">
    <property type="entry name" value="COILED-COIL DOMAIN-CONTAINING PROTEIN 150"/>
    <property type="match status" value="1"/>
</dbReference>
<evidence type="ECO:0008006" key="4">
    <source>
        <dbReference type="Google" id="ProtNLM"/>
    </source>
</evidence>
<dbReference type="OMA" id="TIYSHIK"/>
<evidence type="ECO:0000313" key="3">
    <source>
        <dbReference type="Proteomes" id="UP000694392"/>
    </source>
</evidence>
<dbReference type="GeneTree" id="ENSGT00940000167666"/>
<dbReference type="Proteomes" id="UP000694392">
    <property type="component" value="Unplaced"/>
</dbReference>
<protein>
    <recommendedName>
        <fullName evidence="4">Coiled-coil domain-containing protein 150</fullName>
    </recommendedName>
</protein>
<organism evidence="2 3">
    <name type="scientific">Sphenodon punctatus</name>
    <name type="common">Tuatara</name>
    <name type="synonym">Hatteria punctata</name>
    <dbReference type="NCBI Taxonomy" id="8508"/>
    <lineage>
        <taxon>Eukaryota</taxon>
        <taxon>Metazoa</taxon>
        <taxon>Chordata</taxon>
        <taxon>Craniata</taxon>
        <taxon>Vertebrata</taxon>
        <taxon>Euteleostomi</taxon>
        <taxon>Lepidosauria</taxon>
        <taxon>Sphenodontia</taxon>
        <taxon>Sphenodontidae</taxon>
        <taxon>Sphenodon</taxon>
    </lineage>
</organism>
<name>A0A8D0HPG8_SPHPU</name>
<dbReference type="AlphaFoldDB" id="A0A8D0HPG8"/>
<dbReference type="Ensembl" id="ENSSPUT00000026743.1">
    <property type="protein sequence ID" value="ENSSPUP00000025056.1"/>
    <property type="gene ID" value="ENSSPUG00000019205.1"/>
</dbReference>